<dbReference type="RefSeq" id="WP_152892612.1">
    <property type="nucleotide sequence ID" value="NZ_VJZD01000131.1"/>
</dbReference>
<feature type="region of interest" description="Disordered" evidence="1">
    <location>
        <begin position="135"/>
        <end position="155"/>
    </location>
</feature>
<dbReference type="SUPFAM" id="SSF53756">
    <property type="entry name" value="UDP-Glycosyltransferase/glycogen phosphorylase"/>
    <property type="match status" value="1"/>
</dbReference>
<protein>
    <submittedName>
        <fullName evidence="2">Glycosyltransferase family 4 protein</fullName>
    </submittedName>
</protein>
<evidence type="ECO:0000256" key="1">
    <source>
        <dbReference type="SAM" id="MobiDB-lite"/>
    </source>
</evidence>
<dbReference type="EMBL" id="VJZD01000131">
    <property type="protein sequence ID" value="MPY34858.1"/>
    <property type="molecule type" value="Genomic_DNA"/>
</dbReference>
<keyword evidence="2" id="KW-0808">Transferase</keyword>
<dbReference type="OrthoDB" id="6713581at2"/>
<dbReference type="Gene3D" id="3.40.50.2000">
    <property type="entry name" value="Glycogen Phosphorylase B"/>
    <property type="match status" value="1"/>
</dbReference>
<dbReference type="Proteomes" id="UP000325849">
    <property type="component" value="Unassembled WGS sequence"/>
</dbReference>
<gene>
    <name evidence="2" type="ORF">FNH09_27560</name>
</gene>
<evidence type="ECO:0000313" key="3">
    <source>
        <dbReference type="Proteomes" id="UP000325849"/>
    </source>
</evidence>
<dbReference type="GO" id="GO:0016740">
    <property type="term" value="F:transferase activity"/>
    <property type="evidence" value="ECO:0007669"/>
    <property type="project" value="UniProtKB-KW"/>
</dbReference>
<keyword evidence="3" id="KW-1185">Reference proteome</keyword>
<proteinExistence type="predicted"/>
<name>A0A5N8VLA9_9ACTN</name>
<evidence type="ECO:0000313" key="2">
    <source>
        <dbReference type="EMBL" id="MPY34858.1"/>
    </source>
</evidence>
<comment type="caution">
    <text evidence="2">The sequence shown here is derived from an EMBL/GenBank/DDBJ whole genome shotgun (WGS) entry which is preliminary data.</text>
</comment>
<sequence length="521" mass="56827">MPVSRISAEQLIGLARPVSSGLAAAGAPAVGARLLNVLAHRVPDRRLKADLLVEAAELELAHGLTPRRLKAAYAAELACADALLKQGNKAAATASAAKALLLAFHRVPHLDGMTSPLAEDPQGFTAALQRSRVMRATAKPRGRTEPAAPPPGDRPLRLLIVNRANANFLPLITDRYERHPGVEVRTLDLAADPELAPLAKGLGRMMARAVGGQAAYGQAAERALRPHLDWADTVFVDWCSAGAAFLTLVDPGTTRVIVRLHSFETFSYWPHVMDFSRVDDLIFVGAHVRDLTTAAVPRLLAEDAPRLSVIHNAMDLSSYRRPKHPDARFTLGLVGIGQVAKDPRWAVEVLRLLRRHDERYRLSLVGAALNAEGSPAMKRYHDRLERDLAKLEPSGAIRRVGQTDDVPGALEEIGTILSTSVRESFHCGLVEGAASGAVPVVRDWPFFADRDNGARTLYPRDWIVATPEEAARRILDVTATEEIWLKTGQAAAEHAISTWDWTVVREDFDRLLFGDQGDVRP</sequence>
<reference evidence="2 3" key="1">
    <citation type="submission" date="2019-07" db="EMBL/GenBank/DDBJ databases">
        <title>New species of Amycolatopsis and Streptomyces.</title>
        <authorList>
            <person name="Duangmal K."/>
            <person name="Teo W.F.A."/>
            <person name="Lipun K."/>
        </authorList>
    </citation>
    <scope>NUCLEOTIDE SEQUENCE [LARGE SCALE GENOMIC DNA]</scope>
    <source>
        <strain evidence="2 3">NBRC 109810</strain>
    </source>
</reference>
<dbReference type="AlphaFoldDB" id="A0A5N8VLA9"/>
<organism evidence="2 3">
    <name type="scientific">Streptomyces adustus</name>
    <dbReference type="NCBI Taxonomy" id="1609272"/>
    <lineage>
        <taxon>Bacteria</taxon>
        <taxon>Bacillati</taxon>
        <taxon>Actinomycetota</taxon>
        <taxon>Actinomycetes</taxon>
        <taxon>Kitasatosporales</taxon>
        <taxon>Streptomycetaceae</taxon>
        <taxon>Streptomyces</taxon>
    </lineage>
</organism>
<accession>A0A5N8VLA9</accession>